<gene>
    <name evidence="2" type="ORF">GCM10010136_12510</name>
</gene>
<dbReference type="RefSeq" id="WP_189488955.1">
    <property type="nucleotide sequence ID" value="NZ_BMZO01000003.1"/>
</dbReference>
<dbReference type="InterPro" id="IPR029021">
    <property type="entry name" value="Prot-tyrosine_phosphatase-like"/>
</dbReference>
<keyword evidence="3" id="KW-1185">Reference proteome</keyword>
<dbReference type="AlphaFoldDB" id="A0A8J3DHR2"/>
<dbReference type="NCBIfam" id="TIGR01244">
    <property type="entry name" value="TIGR01244 family sulfur transferase"/>
    <property type="match status" value="1"/>
</dbReference>
<sequence length="113" mass="12232">MEIRDINDNYSATGQIQPEHVADLKEMGFKSIICNRPDDEEIGQPSASTIEKAAREAGLAFRHIPFTGAQMDQGHVEAMAKALDEMEGPVLAYCRSGARSTNIHAAVCEKNGG</sequence>
<reference evidence="2" key="2">
    <citation type="submission" date="2020-09" db="EMBL/GenBank/DDBJ databases">
        <authorList>
            <person name="Sun Q."/>
            <person name="Kim S."/>
        </authorList>
    </citation>
    <scope>NUCLEOTIDE SEQUENCE</scope>
    <source>
        <strain evidence="2">KCTC 42097</strain>
    </source>
</reference>
<dbReference type="Gene3D" id="3.90.190.10">
    <property type="entry name" value="Protein tyrosine phosphatase superfamily"/>
    <property type="match status" value="1"/>
</dbReference>
<dbReference type="InterPro" id="IPR005939">
    <property type="entry name" value="BLH_phosphatase-like"/>
</dbReference>
<dbReference type="GO" id="GO:0016787">
    <property type="term" value="F:hydrolase activity"/>
    <property type="evidence" value="ECO:0007669"/>
    <property type="project" value="InterPro"/>
</dbReference>
<name>A0A8J3DHR2_9HYPH</name>
<organism evidence="2 3">
    <name type="scientific">Limoniibacter endophyticus</name>
    <dbReference type="NCBI Taxonomy" id="1565040"/>
    <lineage>
        <taxon>Bacteria</taxon>
        <taxon>Pseudomonadati</taxon>
        <taxon>Pseudomonadota</taxon>
        <taxon>Alphaproteobacteria</taxon>
        <taxon>Hyphomicrobiales</taxon>
        <taxon>Bartonellaceae</taxon>
        <taxon>Limoniibacter</taxon>
    </lineage>
</organism>
<comment type="caution">
    <text evidence="2">The sequence shown here is derived from an EMBL/GenBank/DDBJ whole genome shotgun (WGS) entry which is preliminary data.</text>
</comment>
<reference evidence="2" key="1">
    <citation type="journal article" date="2014" name="Int. J. Syst. Evol. Microbiol.">
        <title>Complete genome sequence of Corynebacterium casei LMG S-19264T (=DSM 44701T), isolated from a smear-ripened cheese.</title>
        <authorList>
            <consortium name="US DOE Joint Genome Institute (JGI-PGF)"/>
            <person name="Walter F."/>
            <person name="Albersmeier A."/>
            <person name="Kalinowski J."/>
            <person name="Ruckert C."/>
        </authorList>
    </citation>
    <scope>NUCLEOTIDE SEQUENCE</scope>
    <source>
        <strain evidence="2">KCTC 42097</strain>
    </source>
</reference>
<dbReference type="EMBL" id="BMZO01000003">
    <property type="protein sequence ID" value="GHC67939.1"/>
    <property type="molecule type" value="Genomic_DNA"/>
</dbReference>
<accession>A0A8J3DHR2</accession>
<dbReference type="Proteomes" id="UP000641137">
    <property type="component" value="Unassembled WGS sequence"/>
</dbReference>
<dbReference type="Pfam" id="PF04273">
    <property type="entry name" value="BLH_phosphatase"/>
    <property type="match status" value="1"/>
</dbReference>
<evidence type="ECO:0000313" key="2">
    <source>
        <dbReference type="EMBL" id="GHC67939.1"/>
    </source>
</evidence>
<evidence type="ECO:0000313" key="3">
    <source>
        <dbReference type="Proteomes" id="UP000641137"/>
    </source>
</evidence>
<evidence type="ECO:0000259" key="1">
    <source>
        <dbReference type="Pfam" id="PF04273"/>
    </source>
</evidence>
<protein>
    <submittedName>
        <fullName evidence="2">Oxidoreductase</fullName>
    </submittedName>
</protein>
<proteinExistence type="predicted"/>
<dbReference type="SUPFAM" id="SSF52799">
    <property type="entry name" value="(Phosphotyrosine protein) phosphatases II"/>
    <property type="match status" value="1"/>
</dbReference>
<feature type="domain" description="Beta-lactamase hydrolase-like protein phosphatase-like" evidence="1">
    <location>
        <begin position="3"/>
        <end position="105"/>
    </location>
</feature>